<dbReference type="InterPro" id="IPR005846">
    <property type="entry name" value="A-D-PHexomutase_a/b/a-III"/>
</dbReference>
<dbReference type="PANTHER" id="PTHR43771">
    <property type="entry name" value="PHOSPHOMANNOMUTASE"/>
    <property type="match status" value="1"/>
</dbReference>
<dbReference type="InterPro" id="IPR016055">
    <property type="entry name" value="A-D-PHexomutase_a/b/a-I/II/III"/>
</dbReference>
<dbReference type="Pfam" id="PF02880">
    <property type="entry name" value="PGM_PMM_III"/>
    <property type="match status" value="1"/>
</dbReference>
<evidence type="ECO:0000256" key="3">
    <source>
        <dbReference type="ARBA" id="ARBA00022723"/>
    </source>
</evidence>
<proteinExistence type="predicted"/>
<dbReference type="PRINTS" id="PR00509">
    <property type="entry name" value="PGMPMM"/>
</dbReference>
<organism evidence="9 10">
    <name type="scientific">Haloplanus rubicundus</name>
    <dbReference type="NCBI Taxonomy" id="1547898"/>
    <lineage>
        <taxon>Archaea</taxon>
        <taxon>Methanobacteriati</taxon>
        <taxon>Methanobacteriota</taxon>
        <taxon>Stenosarchaea group</taxon>
        <taxon>Halobacteria</taxon>
        <taxon>Halobacteriales</taxon>
        <taxon>Haloferacaceae</taxon>
        <taxon>Haloplanus</taxon>
    </lineage>
</organism>
<dbReference type="GO" id="GO:0046872">
    <property type="term" value="F:metal ion binding"/>
    <property type="evidence" value="ECO:0007669"/>
    <property type="project" value="UniProtKB-KW"/>
</dbReference>
<feature type="domain" description="Alpha-D-phosphohexomutase C-terminal" evidence="6">
    <location>
        <begin position="211"/>
        <end position="283"/>
    </location>
</feature>
<keyword evidence="2" id="KW-0597">Phosphoprotein</keyword>
<evidence type="ECO:0000256" key="1">
    <source>
        <dbReference type="ARBA" id="ARBA00001946"/>
    </source>
</evidence>
<evidence type="ECO:0008006" key="11">
    <source>
        <dbReference type="Google" id="ProtNLM"/>
    </source>
</evidence>
<evidence type="ECO:0000259" key="7">
    <source>
        <dbReference type="Pfam" id="PF02879"/>
    </source>
</evidence>
<dbReference type="GO" id="GO:0016868">
    <property type="term" value="F:intramolecular phosphotransferase activity"/>
    <property type="evidence" value="ECO:0007669"/>
    <property type="project" value="InterPro"/>
</dbReference>
<sequence length="292" mass="30636">MQALCAAIDTPLELSVIVDLGTGAGRVTVETLLELGCGVETLNAQPDGRFPGRPSEPTADNCTTLCQTVAHTDADLGIAHDGDADRMLAVDETEAFVSGDVLLALFARQAAVPGDRVAAPVDTSLLVDDTLATQDSTVTRTKVGDVYVAERAADDDVVFGGEPSGAWIWPAETLCPDGSLAACKLAALVATEGPLSTLMEDIETYPIRRQNIEVTAKADCMAVIEELVAERYDASAIETLDGVRIETKAGWLLIRASGTQPLIRLTAEARTEARAETLLAEAEELVAAAQGS</sequence>
<evidence type="ECO:0000256" key="5">
    <source>
        <dbReference type="ARBA" id="ARBA00023235"/>
    </source>
</evidence>
<dbReference type="Pfam" id="PF02879">
    <property type="entry name" value="PGM_PMM_II"/>
    <property type="match status" value="1"/>
</dbReference>
<dbReference type="Proteomes" id="UP000252985">
    <property type="component" value="Chromosome"/>
</dbReference>
<evidence type="ECO:0000256" key="2">
    <source>
        <dbReference type="ARBA" id="ARBA00022553"/>
    </source>
</evidence>
<dbReference type="PANTHER" id="PTHR43771:SF1">
    <property type="entry name" value="PHOSPHOMANNOMUTASE"/>
    <property type="match status" value="1"/>
</dbReference>
<dbReference type="EMBL" id="CP031148">
    <property type="protein sequence ID" value="AXG09673.1"/>
    <property type="molecule type" value="Genomic_DNA"/>
</dbReference>
<dbReference type="Pfam" id="PF00408">
    <property type="entry name" value="PGM_PMM_IV"/>
    <property type="match status" value="1"/>
</dbReference>
<evidence type="ECO:0000259" key="8">
    <source>
        <dbReference type="Pfam" id="PF02880"/>
    </source>
</evidence>
<evidence type="ECO:0000256" key="4">
    <source>
        <dbReference type="ARBA" id="ARBA00022842"/>
    </source>
</evidence>
<dbReference type="InterPro" id="IPR005841">
    <property type="entry name" value="Alpha-D-phosphohexomutase_SF"/>
</dbReference>
<comment type="cofactor">
    <cofactor evidence="1">
        <name>Mg(2+)</name>
        <dbReference type="ChEBI" id="CHEBI:18420"/>
    </cofactor>
</comment>
<keyword evidence="3" id="KW-0479">Metal-binding</keyword>
<dbReference type="InterPro" id="IPR005845">
    <property type="entry name" value="A-D-PHexomutase_a/b/a-II"/>
</dbReference>
<evidence type="ECO:0000313" key="9">
    <source>
        <dbReference type="EMBL" id="AXG09673.1"/>
    </source>
</evidence>
<feature type="domain" description="Alpha-D-phosphohexomutase alpha/beta/alpha" evidence="7">
    <location>
        <begin position="10"/>
        <end position="93"/>
    </location>
</feature>
<protein>
    <recommendedName>
        <fullName evidence="11">Phosphoglucosamine mutase</fullName>
    </recommendedName>
</protein>
<dbReference type="InterPro" id="IPR005843">
    <property type="entry name" value="A-D-PHexomutase_C"/>
</dbReference>
<gene>
    <name evidence="9" type="ORF">DU484_07245</name>
</gene>
<keyword evidence="5" id="KW-0413">Isomerase</keyword>
<name>A0A345EBV1_9EURY</name>
<feature type="domain" description="Alpha-D-phosphohexomutase alpha/beta/alpha" evidence="8">
    <location>
        <begin position="99"/>
        <end position="205"/>
    </location>
</feature>
<evidence type="ECO:0000313" key="10">
    <source>
        <dbReference type="Proteomes" id="UP000252985"/>
    </source>
</evidence>
<dbReference type="KEGG" id="haq:DU484_07245"/>
<dbReference type="Gene3D" id="3.30.310.50">
    <property type="entry name" value="Alpha-D-phosphohexomutase, C-terminal domain"/>
    <property type="match status" value="1"/>
</dbReference>
<keyword evidence="4" id="KW-0460">Magnesium</keyword>
<reference evidence="9 10" key="1">
    <citation type="submission" date="2018-07" db="EMBL/GenBank/DDBJ databases">
        <title>Genome sequences of Haloplanus sp. CBA1112.</title>
        <authorList>
            <person name="Kim Y.B."/>
            <person name="Roh S.W."/>
        </authorList>
    </citation>
    <scope>NUCLEOTIDE SEQUENCE [LARGE SCALE GENOMIC DNA]</scope>
    <source>
        <strain evidence="9 10">CBA1112</strain>
    </source>
</reference>
<accession>A0A345EBV1</accession>
<dbReference type="InterPro" id="IPR036900">
    <property type="entry name" value="A-D-PHexomutase_C_sf"/>
</dbReference>
<dbReference type="SUPFAM" id="SSF53738">
    <property type="entry name" value="Phosphoglucomutase, first 3 domains"/>
    <property type="match status" value="2"/>
</dbReference>
<dbReference type="AlphaFoldDB" id="A0A345EBV1"/>
<evidence type="ECO:0000259" key="6">
    <source>
        <dbReference type="Pfam" id="PF00408"/>
    </source>
</evidence>
<dbReference type="GO" id="GO:0005975">
    <property type="term" value="P:carbohydrate metabolic process"/>
    <property type="evidence" value="ECO:0007669"/>
    <property type="project" value="InterPro"/>
</dbReference>
<dbReference type="SUPFAM" id="SSF55957">
    <property type="entry name" value="Phosphoglucomutase, C-terminal domain"/>
    <property type="match status" value="1"/>
</dbReference>
<dbReference type="Gene3D" id="3.40.120.10">
    <property type="entry name" value="Alpha-D-Glucose-1,6-Bisphosphate, subunit A, domain 3"/>
    <property type="match status" value="2"/>
</dbReference>